<reference evidence="5" key="1">
    <citation type="submission" date="2022-06" db="EMBL/GenBank/DDBJ databases">
        <title>Genome Sequence of Candolleomyces eurysporus.</title>
        <authorList>
            <person name="Buettner E."/>
        </authorList>
    </citation>
    <scope>NUCLEOTIDE SEQUENCE</scope>
    <source>
        <strain evidence="5">VTCC 930004</strain>
    </source>
</reference>
<dbReference type="Gene3D" id="3.40.50.300">
    <property type="entry name" value="P-loop containing nucleotide triphosphate hydrolases"/>
    <property type="match status" value="1"/>
</dbReference>
<dbReference type="SUPFAM" id="SSF52540">
    <property type="entry name" value="P-loop containing nucleoside triphosphate hydrolases"/>
    <property type="match status" value="1"/>
</dbReference>
<dbReference type="OrthoDB" id="4760524at2759"/>
<keyword evidence="3" id="KW-0472">Membrane</keyword>
<sequence length="458" mass="50813">MDDTHGGEHYKNVAGVRNAEGQAHDTALMIRDVAIHNVHYHGPVNIGHAENTNFGTNSGTISQGTASPPAAGNWQFVSNKELNQLLDPIPDASYTRNRKTSPPDSDCFPGTREEVIQDITDWADRPTLFSSDTPHVYWTHGYVSCGKSAISQTLSRKYAEKGRLPASFFFCRNSGDRSRMTKFAVTLASQMVAAIPSTRLFVKAAVKAEPALVTRGVSLATQLERLVYKPFQAVLKRGLILKTLLKGPFLIVIDGLDECEDKEEVKEFINHLLDFFKRHPSIPLRFFITSRVELHIQECLNTDGVLLDDLVTRGSEGDILTFLGTSFLVQAKKDLVIAAYIRGHGQWPTREDMKRLVHHIGGSFIFASIVFKYIIGPLDDSLTPMTRLPLAFNINPGLDGLYAHTLTRSQHLLHFTAVITAIALLFEALPIAGIAELLGIEMFEVLHVLAIRDRGYLV</sequence>
<feature type="domain" description="Nephrocystin 3-like N-terminal" evidence="4">
    <location>
        <begin position="119"/>
        <end position="291"/>
    </location>
</feature>
<dbReference type="Proteomes" id="UP001140091">
    <property type="component" value="Unassembled WGS sequence"/>
</dbReference>
<keyword evidence="6" id="KW-1185">Reference proteome</keyword>
<dbReference type="PANTHER" id="PTHR10039:SF14">
    <property type="entry name" value="NACHT DOMAIN-CONTAINING PROTEIN"/>
    <property type="match status" value="1"/>
</dbReference>
<dbReference type="InterPro" id="IPR056884">
    <property type="entry name" value="NPHP3-like_N"/>
</dbReference>
<proteinExistence type="predicted"/>
<dbReference type="Pfam" id="PF24883">
    <property type="entry name" value="NPHP3_N"/>
    <property type="match status" value="1"/>
</dbReference>
<evidence type="ECO:0000313" key="5">
    <source>
        <dbReference type="EMBL" id="KAJ2936001.1"/>
    </source>
</evidence>
<dbReference type="AlphaFoldDB" id="A0A9W8JJP5"/>
<protein>
    <recommendedName>
        <fullName evidence="4">Nephrocystin 3-like N-terminal domain-containing protein</fullName>
    </recommendedName>
</protein>
<feature type="transmembrane region" description="Helical" evidence="3">
    <location>
        <begin position="356"/>
        <end position="375"/>
    </location>
</feature>
<accession>A0A9W8JJP5</accession>
<organism evidence="5 6">
    <name type="scientific">Candolleomyces eurysporus</name>
    <dbReference type="NCBI Taxonomy" id="2828524"/>
    <lineage>
        <taxon>Eukaryota</taxon>
        <taxon>Fungi</taxon>
        <taxon>Dikarya</taxon>
        <taxon>Basidiomycota</taxon>
        <taxon>Agaricomycotina</taxon>
        <taxon>Agaricomycetes</taxon>
        <taxon>Agaricomycetidae</taxon>
        <taxon>Agaricales</taxon>
        <taxon>Agaricineae</taxon>
        <taxon>Psathyrellaceae</taxon>
        <taxon>Candolleomyces</taxon>
    </lineage>
</organism>
<keyword evidence="1" id="KW-0677">Repeat</keyword>
<comment type="caution">
    <text evidence="5">The sequence shown here is derived from an EMBL/GenBank/DDBJ whole genome shotgun (WGS) entry which is preliminary data.</text>
</comment>
<feature type="transmembrane region" description="Helical" evidence="3">
    <location>
        <begin position="412"/>
        <end position="435"/>
    </location>
</feature>
<evidence type="ECO:0000256" key="1">
    <source>
        <dbReference type="ARBA" id="ARBA00022737"/>
    </source>
</evidence>
<feature type="non-terminal residue" evidence="5">
    <location>
        <position position="458"/>
    </location>
</feature>
<keyword evidence="3" id="KW-0812">Transmembrane</keyword>
<gene>
    <name evidence="5" type="ORF">H1R20_g1093</name>
</gene>
<dbReference type="InterPro" id="IPR027417">
    <property type="entry name" value="P-loop_NTPase"/>
</dbReference>
<feature type="region of interest" description="Disordered" evidence="2">
    <location>
        <begin position="90"/>
        <end position="110"/>
    </location>
</feature>
<dbReference type="EMBL" id="JANBPK010000217">
    <property type="protein sequence ID" value="KAJ2936001.1"/>
    <property type="molecule type" value="Genomic_DNA"/>
</dbReference>
<keyword evidence="3" id="KW-1133">Transmembrane helix</keyword>
<evidence type="ECO:0000313" key="6">
    <source>
        <dbReference type="Proteomes" id="UP001140091"/>
    </source>
</evidence>
<dbReference type="PANTHER" id="PTHR10039">
    <property type="entry name" value="AMELOGENIN"/>
    <property type="match status" value="1"/>
</dbReference>
<evidence type="ECO:0000256" key="3">
    <source>
        <dbReference type="SAM" id="Phobius"/>
    </source>
</evidence>
<evidence type="ECO:0000259" key="4">
    <source>
        <dbReference type="Pfam" id="PF24883"/>
    </source>
</evidence>
<evidence type="ECO:0000256" key="2">
    <source>
        <dbReference type="SAM" id="MobiDB-lite"/>
    </source>
</evidence>
<name>A0A9W8JJP5_9AGAR</name>